<accession>A0ABW6AVL4</accession>
<evidence type="ECO:0000256" key="1">
    <source>
        <dbReference type="ARBA" id="ARBA00023125"/>
    </source>
</evidence>
<reference evidence="5" key="1">
    <citation type="journal article" date="2019" name="Int. J. Syst. Evol. Microbiol.">
        <title>The Global Catalogue of Microorganisms (GCM) 10K type strain sequencing project: providing services to taxonomists for standard genome sequencing and annotation.</title>
        <authorList>
            <consortium name="The Broad Institute Genomics Platform"/>
            <consortium name="The Broad Institute Genome Sequencing Center for Infectious Disease"/>
            <person name="Wu L."/>
            <person name="Ma J."/>
        </authorList>
    </citation>
    <scope>NUCLEOTIDE SEQUENCE [LARGE SCALE GENOMIC DNA]</scope>
    <source>
        <strain evidence="5">KCTC 52490</strain>
    </source>
</reference>
<dbReference type="Gene3D" id="1.10.357.10">
    <property type="entry name" value="Tetracycline Repressor, domain 2"/>
    <property type="match status" value="1"/>
</dbReference>
<gene>
    <name evidence="4" type="ORF">ACFS25_31420</name>
</gene>
<feature type="domain" description="HTH tetR-type" evidence="3">
    <location>
        <begin position="1"/>
        <end position="54"/>
    </location>
</feature>
<proteinExistence type="predicted"/>
<dbReference type="SUPFAM" id="SSF46689">
    <property type="entry name" value="Homeodomain-like"/>
    <property type="match status" value="1"/>
</dbReference>
<name>A0ABW6AVL4_9BACT</name>
<dbReference type="PROSITE" id="PS50977">
    <property type="entry name" value="HTH_TETR_2"/>
    <property type="match status" value="1"/>
</dbReference>
<sequence>MKALEEVMDEWGWEGVSIRRISEKAGVSKVLIYRYFGGLEGLMVDYVKKGTLFPVVTSEVLDQLTALHQSDLAPVWYRHIIRTYRSFRLFKAGRALLKATLLENDLLGDAISVAMDEEMTRLVDHLSLVPRSDSQAVAAVILGGMSYLTIMAHNNHPVVGLDLRSQEDWKRIEEAIKLLSVALNDLVVASAVVTVPAQSANLPNPWL</sequence>
<keyword evidence="1 2" id="KW-0238">DNA-binding</keyword>
<evidence type="ECO:0000313" key="5">
    <source>
        <dbReference type="Proteomes" id="UP001597512"/>
    </source>
</evidence>
<comment type="caution">
    <text evidence="4">The sequence shown here is derived from an EMBL/GenBank/DDBJ whole genome shotgun (WGS) entry which is preliminary data.</text>
</comment>
<evidence type="ECO:0000256" key="2">
    <source>
        <dbReference type="PROSITE-ProRule" id="PRU00335"/>
    </source>
</evidence>
<evidence type="ECO:0000259" key="3">
    <source>
        <dbReference type="PROSITE" id="PS50977"/>
    </source>
</evidence>
<evidence type="ECO:0000313" key="4">
    <source>
        <dbReference type="EMBL" id="MFD2938315.1"/>
    </source>
</evidence>
<organism evidence="4 5">
    <name type="scientific">Spirosoma flavum</name>
    <dbReference type="NCBI Taxonomy" id="2048557"/>
    <lineage>
        <taxon>Bacteria</taxon>
        <taxon>Pseudomonadati</taxon>
        <taxon>Bacteroidota</taxon>
        <taxon>Cytophagia</taxon>
        <taxon>Cytophagales</taxon>
        <taxon>Cytophagaceae</taxon>
        <taxon>Spirosoma</taxon>
    </lineage>
</organism>
<dbReference type="InterPro" id="IPR009057">
    <property type="entry name" value="Homeodomain-like_sf"/>
</dbReference>
<dbReference type="InterPro" id="IPR001647">
    <property type="entry name" value="HTH_TetR"/>
</dbReference>
<dbReference type="EMBL" id="JBHUOM010000052">
    <property type="protein sequence ID" value="MFD2938315.1"/>
    <property type="molecule type" value="Genomic_DNA"/>
</dbReference>
<dbReference type="Proteomes" id="UP001597512">
    <property type="component" value="Unassembled WGS sequence"/>
</dbReference>
<dbReference type="Pfam" id="PF00440">
    <property type="entry name" value="TetR_N"/>
    <property type="match status" value="1"/>
</dbReference>
<protein>
    <submittedName>
        <fullName evidence="4">TetR/AcrR family transcriptional regulator</fullName>
    </submittedName>
</protein>
<feature type="DNA-binding region" description="H-T-H motif" evidence="2">
    <location>
        <begin position="17"/>
        <end position="36"/>
    </location>
</feature>
<keyword evidence="5" id="KW-1185">Reference proteome</keyword>
<dbReference type="RefSeq" id="WP_381509129.1">
    <property type="nucleotide sequence ID" value="NZ_JBHUOM010000052.1"/>
</dbReference>